<dbReference type="Proteomes" id="UP000019132">
    <property type="component" value="Unassembled WGS sequence"/>
</dbReference>
<feature type="transmembrane region" description="Helical" evidence="2">
    <location>
        <begin position="226"/>
        <end position="249"/>
    </location>
</feature>
<feature type="transmembrane region" description="Helical" evidence="2">
    <location>
        <begin position="72"/>
        <end position="104"/>
    </location>
</feature>
<protein>
    <recommendedName>
        <fullName evidence="5">Transmembrane protein</fullName>
    </recommendedName>
</protein>
<evidence type="ECO:0000313" key="3">
    <source>
        <dbReference type="EnsemblProtists" id="PYU1_T014446"/>
    </source>
</evidence>
<evidence type="ECO:0000256" key="1">
    <source>
        <dbReference type="SAM" id="MobiDB-lite"/>
    </source>
</evidence>
<feature type="transmembrane region" description="Helical" evidence="2">
    <location>
        <begin position="32"/>
        <end position="52"/>
    </location>
</feature>
<keyword evidence="2" id="KW-0812">Transmembrane</keyword>
<keyword evidence="2" id="KW-0472">Membrane</keyword>
<organism evidence="3 4">
    <name type="scientific">Globisporangium ultimum (strain ATCC 200006 / CBS 805.95 / DAOM BR144)</name>
    <name type="common">Pythium ultimum</name>
    <dbReference type="NCBI Taxonomy" id="431595"/>
    <lineage>
        <taxon>Eukaryota</taxon>
        <taxon>Sar</taxon>
        <taxon>Stramenopiles</taxon>
        <taxon>Oomycota</taxon>
        <taxon>Peronosporomycetes</taxon>
        <taxon>Pythiales</taxon>
        <taxon>Pythiaceae</taxon>
        <taxon>Globisporangium</taxon>
    </lineage>
</organism>
<evidence type="ECO:0000256" key="2">
    <source>
        <dbReference type="SAM" id="Phobius"/>
    </source>
</evidence>
<feature type="transmembrane region" description="Helical" evidence="2">
    <location>
        <begin position="269"/>
        <end position="291"/>
    </location>
</feature>
<proteinExistence type="predicted"/>
<name>K3XB47_GLOUD</name>
<keyword evidence="2" id="KW-1133">Transmembrane helix</keyword>
<reference evidence="4" key="2">
    <citation type="submission" date="2010-04" db="EMBL/GenBank/DDBJ databases">
        <authorList>
            <person name="Buell R."/>
            <person name="Hamilton J."/>
            <person name="Hostetler J."/>
        </authorList>
    </citation>
    <scope>NUCLEOTIDE SEQUENCE [LARGE SCALE GENOMIC DNA]</scope>
    <source>
        <strain evidence="4">DAOM:BR144</strain>
    </source>
</reference>
<dbReference type="VEuPathDB" id="FungiDB:PYU1_G014415"/>
<dbReference type="OMA" id="SWRASHT"/>
<evidence type="ECO:0000313" key="4">
    <source>
        <dbReference type="Proteomes" id="UP000019132"/>
    </source>
</evidence>
<feature type="region of interest" description="Disordered" evidence="1">
    <location>
        <begin position="323"/>
        <end position="343"/>
    </location>
</feature>
<feature type="transmembrane region" description="Helical" evidence="2">
    <location>
        <begin position="124"/>
        <end position="145"/>
    </location>
</feature>
<feature type="transmembrane region" description="Helical" evidence="2">
    <location>
        <begin position="165"/>
        <end position="188"/>
    </location>
</feature>
<dbReference type="InParanoid" id="K3XB47"/>
<reference evidence="4" key="1">
    <citation type="journal article" date="2010" name="Genome Biol.">
        <title>Genome sequence of the necrotrophic plant pathogen Pythium ultimum reveals original pathogenicity mechanisms and effector repertoire.</title>
        <authorList>
            <person name="Levesque C.A."/>
            <person name="Brouwer H."/>
            <person name="Cano L."/>
            <person name="Hamilton J.P."/>
            <person name="Holt C."/>
            <person name="Huitema E."/>
            <person name="Raffaele S."/>
            <person name="Robideau G.P."/>
            <person name="Thines M."/>
            <person name="Win J."/>
            <person name="Zerillo M.M."/>
            <person name="Beakes G.W."/>
            <person name="Boore J.L."/>
            <person name="Busam D."/>
            <person name="Dumas B."/>
            <person name="Ferriera S."/>
            <person name="Fuerstenberg S.I."/>
            <person name="Gachon C.M."/>
            <person name="Gaulin E."/>
            <person name="Govers F."/>
            <person name="Grenville-Briggs L."/>
            <person name="Horner N."/>
            <person name="Hostetler J."/>
            <person name="Jiang R.H."/>
            <person name="Johnson J."/>
            <person name="Krajaejun T."/>
            <person name="Lin H."/>
            <person name="Meijer H.J."/>
            <person name="Moore B."/>
            <person name="Morris P."/>
            <person name="Phuntmart V."/>
            <person name="Puiu D."/>
            <person name="Shetty J."/>
            <person name="Stajich J.E."/>
            <person name="Tripathy S."/>
            <person name="Wawra S."/>
            <person name="van West P."/>
            <person name="Whitty B.R."/>
            <person name="Coutinho P.M."/>
            <person name="Henrissat B."/>
            <person name="Martin F."/>
            <person name="Thomas P.D."/>
            <person name="Tyler B.M."/>
            <person name="De Vries R.P."/>
            <person name="Kamoun S."/>
            <person name="Yandell M."/>
            <person name="Tisserat N."/>
            <person name="Buell C.R."/>
        </authorList>
    </citation>
    <scope>NUCLEOTIDE SEQUENCE</scope>
    <source>
        <strain evidence="4">DAOM:BR144</strain>
    </source>
</reference>
<sequence length="343" mass="36900">MWKRARVVQLLVQGFPHQVSPDNASQATNVRLLLCGLGFMLSCACGVIGIVLSTGHLAPCASEVDVAHGQQLQFTLTIVVASAWLLVTLVLLAIGVSVSIQAIVPGQETSPALVCLRCSCCSLLLKRLVLFAPVVVLSIDNFASWRASHTFTAQHADCTLSFPPTFFGGTSMLFFVMALAQLLSYAIIRASPPHGRDPATTASPVDSHAPAALPPRVRTTRQHKRLVLLGLLAFSISSIAWATMGWIWIVRNHAVSSQTCDEPQSMRDAMNVSIVLLFLIGWVVFTLAVCCRLEDIILAPIGLPTIDPDTLSPRLTRTSVISQPTASPANQQLRKASFTSDVV</sequence>
<evidence type="ECO:0008006" key="5">
    <source>
        <dbReference type="Google" id="ProtNLM"/>
    </source>
</evidence>
<keyword evidence="4" id="KW-1185">Reference proteome</keyword>
<dbReference type="HOGENOM" id="CLU_810086_0_0_1"/>
<feature type="region of interest" description="Disordered" evidence="1">
    <location>
        <begin position="195"/>
        <end position="214"/>
    </location>
</feature>
<accession>K3XB47</accession>
<dbReference type="EnsemblProtists" id="PYU1_T014446">
    <property type="protein sequence ID" value="PYU1_T014446"/>
    <property type="gene ID" value="PYU1_G014415"/>
</dbReference>
<dbReference type="EMBL" id="GL376589">
    <property type="status" value="NOT_ANNOTATED_CDS"/>
    <property type="molecule type" value="Genomic_DNA"/>
</dbReference>
<dbReference type="eggNOG" id="ENOG502RDRQ">
    <property type="taxonomic scope" value="Eukaryota"/>
</dbReference>
<reference evidence="3" key="3">
    <citation type="submission" date="2015-02" db="UniProtKB">
        <authorList>
            <consortium name="EnsemblProtists"/>
        </authorList>
    </citation>
    <scope>IDENTIFICATION</scope>
    <source>
        <strain evidence="3">DAOM BR144</strain>
    </source>
</reference>
<dbReference type="AlphaFoldDB" id="K3XB47"/>